<evidence type="ECO:0000313" key="1">
    <source>
        <dbReference type="EMBL" id="ELW69963.1"/>
    </source>
</evidence>
<name>L9L4S9_TUPCH</name>
<dbReference type="Proteomes" id="UP000011518">
    <property type="component" value="Unassembled WGS sequence"/>
</dbReference>
<reference evidence="2" key="1">
    <citation type="submission" date="2012-07" db="EMBL/GenBank/DDBJ databases">
        <title>Genome of the Chinese tree shrew, a rising model animal genetically related to primates.</title>
        <authorList>
            <person name="Zhang G."/>
            <person name="Fan Y."/>
            <person name="Yao Y."/>
            <person name="Huang Z."/>
        </authorList>
    </citation>
    <scope>NUCLEOTIDE SEQUENCE [LARGE SCALE GENOMIC DNA]</scope>
</reference>
<reference evidence="2" key="2">
    <citation type="journal article" date="2013" name="Nat. Commun.">
        <title>Genome of the Chinese tree shrew.</title>
        <authorList>
            <person name="Fan Y."/>
            <person name="Huang Z.Y."/>
            <person name="Cao C.C."/>
            <person name="Chen C.S."/>
            <person name="Chen Y.X."/>
            <person name="Fan D.D."/>
            <person name="He J."/>
            <person name="Hou H.L."/>
            <person name="Hu L."/>
            <person name="Hu X.T."/>
            <person name="Jiang X.T."/>
            <person name="Lai R."/>
            <person name="Lang Y.S."/>
            <person name="Liang B."/>
            <person name="Liao S.G."/>
            <person name="Mu D."/>
            <person name="Ma Y.Y."/>
            <person name="Niu Y.Y."/>
            <person name="Sun X.Q."/>
            <person name="Xia J.Q."/>
            <person name="Xiao J."/>
            <person name="Xiong Z.Q."/>
            <person name="Xu L."/>
            <person name="Yang L."/>
            <person name="Zhang Y."/>
            <person name="Zhao W."/>
            <person name="Zhao X.D."/>
            <person name="Zheng Y.T."/>
            <person name="Zhou J.M."/>
            <person name="Zhu Y.B."/>
            <person name="Zhang G.J."/>
            <person name="Wang J."/>
            <person name="Yao Y.G."/>
        </authorList>
    </citation>
    <scope>NUCLEOTIDE SEQUENCE [LARGE SCALE GENOMIC DNA]</scope>
</reference>
<organism evidence="1 2">
    <name type="scientific">Tupaia chinensis</name>
    <name type="common">Chinese tree shrew</name>
    <name type="synonym">Tupaia belangeri chinensis</name>
    <dbReference type="NCBI Taxonomy" id="246437"/>
    <lineage>
        <taxon>Eukaryota</taxon>
        <taxon>Metazoa</taxon>
        <taxon>Chordata</taxon>
        <taxon>Craniata</taxon>
        <taxon>Vertebrata</taxon>
        <taxon>Euteleostomi</taxon>
        <taxon>Mammalia</taxon>
        <taxon>Eutheria</taxon>
        <taxon>Euarchontoglires</taxon>
        <taxon>Scandentia</taxon>
        <taxon>Tupaiidae</taxon>
        <taxon>Tupaia</taxon>
    </lineage>
</organism>
<proteinExistence type="predicted"/>
<evidence type="ECO:0000313" key="2">
    <source>
        <dbReference type="Proteomes" id="UP000011518"/>
    </source>
</evidence>
<dbReference type="InParanoid" id="L9L4S9"/>
<gene>
    <name evidence="1" type="ORF">TREES_T100021407</name>
</gene>
<protein>
    <submittedName>
        <fullName evidence="1">Uncharacterized protein</fullName>
    </submittedName>
</protein>
<keyword evidence="2" id="KW-1185">Reference proteome</keyword>
<dbReference type="EMBL" id="KB320512">
    <property type="protein sequence ID" value="ELW69963.1"/>
    <property type="molecule type" value="Genomic_DNA"/>
</dbReference>
<accession>L9L4S9</accession>
<sequence>MEVEEVACNIDERIGCPIRVCDLLAEFCYFNQEGYAHVGNTDIQLAVNSVRIPKLSPGTRSSIINAVIDEMSAALRQRVTHPITEDPSVCHNVTAPAAD</sequence>
<dbReference type="AlphaFoldDB" id="L9L4S9"/>